<feature type="domain" description="Glycosyl hydrolase family 98 putative carbohydrate-binding module" evidence="1">
    <location>
        <begin position="447"/>
        <end position="589"/>
    </location>
</feature>
<dbReference type="InterPro" id="IPR013222">
    <property type="entry name" value="Glyco_hyd_98_carb-bd"/>
</dbReference>
<dbReference type="Gene3D" id="2.60.120.1060">
    <property type="entry name" value="NPCBM/NEW2 domain"/>
    <property type="match status" value="1"/>
</dbReference>
<dbReference type="Pfam" id="PF08305">
    <property type="entry name" value="NPCBM"/>
    <property type="match status" value="1"/>
</dbReference>
<sequence length="589" mass="66489">MYLHRLKLFILLTVLPFISLAQLTPRSKQIIADAQKVVKAYHAGAPKANNVVKVVYFHGRDRETLANWEARLDRVLTAVDSFYRDEFKKAGVDGGGVNFERTGKKYVITVIRGDNDSKSYDANSGAQLQAEIMKKAGGKIDFANDHVLTLTGLTYVRNDGVFVFHSPYNGTGSSERGACYASDNEMLDPRFLTDRTTRMKFSERAGMLKDCLVAEFNSWYIGGIAHEMGHMFGLYHDFGNPAELRPNTIALMGEFGSRHFDDYRWGGPQTSHLSAAGILQLLSHPVFTQSRKEINTHKWLSVSDLQFEKQDSSILLKANVEADDMPYGLTVLIHPWNMDEYRNESSIYTLSSAGQIEIPLRNRINGLYRMTMLFIFPGGAVQPVFKFFSVGDDGIKVLSVPGQGLVDVKELYNRLSKSVQTNQTKQKLRILEGVIKHNPPVDAATHIGDSLYLSDAKWHLGTVGWERPVRNYYSTETEATFFLENKNELFEKGIFAHSPSVYQFRLNKKWKRFSAIVGLRDRAHAQGSAKFTLLGDGKVLYQSPALRAGHRDEFKVNIKNIDVLELKADGTEGHNYNSWAIWLNPLLER</sequence>
<evidence type="ECO:0000259" key="1">
    <source>
        <dbReference type="SMART" id="SM00776"/>
    </source>
</evidence>
<dbReference type="InterPro" id="IPR038637">
    <property type="entry name" value="NPCBM_sf"/>
</dbReference>
<accession>A0ABW5XV21</accession>
<evidence type="ECO:0000313" key="3">
    <source>
        <dbReference type="Proteomes" id="UP001597601"/>
    </source>
</evidence>
<dbReference type="SMART" id="SM00776">
    <property type="entry name" value="NPCBM"/>
    <property type="match status" value="1"/>
</dbReference>
<name>A0ABW5XV21_9SPHI</name>
<dbReference type="SUPFAM" id="SSF49785">
    <property type="entry name" value="Galactose-binding domain-like"/>
    <property type="match status" value="1"/>
</dbReference>
<dbReference type="RefSeq" id="WP_377130454.1">
    <property type="nucleotide sequence ID" value="NZ_JBHUON010000037.1"/>
</dbReference>
<dbReference type="InterPro" id="IPR008979">
    <property type="entry name" value="Galactose-bd-like_sf"/>
</dbReference>
<comment type="caution">
    <text evidence="2">The sequence shown here is derived from an EMBL/GenBank/DDBJ whole genome shotgun (WGS) entry which is preliminary data.</text>
</comment>
<protein>
    <submittedName>
        <fullName evidence="2">NPCBM/NEW2 domain-containing protein</fullName>
    </submittedName>
</protein>
<gene>
    <name evidence="2" type="ORF">ACFSYC_19085</name>
</gene>
<dbReference type="EMBL" id="JBHUON010000037">
    <property type="protein sequence ID" value="MFD2866809.1"/>
    <property type="molecule type" value="Genomic_DNA"/>
</dbReference>
<reference evidence="3" key="1">
    <citation type="journal article" date="2019" name="Int. J. Syst. Evol. Microbiol.">
        <title>The Global Catalogue of Microorganisms (GCM) 10K type strain sequencing project: providing services to taxonomists for standard genome sequencing and annotation.</title>
        <authorList>
            <consortium name="The Broad Institute Genomics Platform"/>
            <consortium name="The Broad Institute Genome Sequencing Center for Infectious Disease"/>
            <person name="Wu L."/>
            <person name="Ma J."/>
        </authorList>
    </citation>
    <scope>NUCLEOTIDE SEQUENCE [LARGE SCALE GENOMIC DNA]</scope>
    <source>
        <strain evidence="3">KCTC 52232</strain>
    </source>
</reference>
<organism evidence="2 3">
    <name type="scientific">Mucilaginibacter antarcticus</name>
    <dbReference type="NCBI Taxonomy" id="1855725"/>
    <lineage>
        <taxon>Bacteria</taxon>
        <taxon>Pseudomonadati</taxon>
        <taxon>Bacteroidota</taxon>
        <taxon>Sphingobacteriia</taxon>
        <taxon>Sphingobacteriales</taxon>
        <taxon>Sphingobacteriaceae</taxon>
        <taxon>Mucilaginibacter</taxon>
    </lineage>
</organism>
<proteinExistence type="predicted"/>
<dbReference type="Proteomes" id="UP001597601">
    <property type="component" value="Unassembled WGS sequence"/>
</dbReference>
<evidence type="ECO:0000313" key="2">
    <source>
        <dbReference type="EMBL" id="MFD2866809.1"/>
    </source>
</evidence>
<keyword evidence="3" id="KW-1185">Reference proteome</keyword>
<dbReference type="SUPFAM" id="SSF55486">
    <property type="entry name" value="Metalloproteases ('zincins'), catalytic domain"/>
    <property type="match status" value="1"/>
</dbReference>